<feature type="region of interest" description="Disordered" evidence="1">
    <location>
        <begin position="64"/>
        <end position="139"/>
    </location>
</feature>
<accession>A0AAV7RFU5</accession>
<reference evidence="2" key="1">
    <citation type="journal article" date="2022" name="bioRxiv">
        <title>Sequencing and chromosome-scale assembly of the giantPleurodeles waltlgenome.</title>
        <authorList>
            <person name="Brown T."/>
            <person name="Elewa A."/>
            <person name="Iarovenko S."/>
            <person name="Subramanian E."/>
            <person name="Araus A.J."/>
            <person name="Petzold A."/>
            <person name="Susuki M."/>
            <person name="Suzuki K.-i.T."/>
            <person name="Hayashi T."/>
            <person name="Toyoda A."/>
            <person name="Oliveira C."/>
            <person name="Osipova E."/>
            <person name="Leigh N.D."/>
            <person name="Simon A."/>
            <person name="Yun M.H."/>
        </authorList>
    </citation>
    <scope>NUCLEOTIDE SEQUENCE</scope>
    <source>
        <strain evidence="2">20211129_DDA</strain>
        <tissue evidence="2">Liver</tissue>
    </source>
</reference>
<dbReference type="AlphaFoldDB" id="A0AAV7RFU5"/>
<proteinExistence type="predicted"/>
<sequence>MLGGSLSPLPGLPLGSNTAAWVIHPRAALSGCLLTCCFFVADRSGPASRAPTGPPVSCPAGASLESGVPSAAPRSLRPRGKSRPTIDGQKPTPPARSGDQEKGAKQQVRMRASKIRAAGAPTPPRSSGRAMDSASWPPRSRLGAGAAAYMRPAQCPHWTPWCSRSGPPRIVRVW</sequence>
<dbReference type="EMBL" id="JANPWB010000009">
    <property type="protein sequence ID" value="KAJ1151351.1"/>
    <property type="molecule type" value="Genomic_DNA"/>
</dbReference>
<keyword evidence="3" id="KW-1185">Reference proteome</keyword>
<dbReference type="Proteomes" id="UP001066276">
    <property type="component" value="Chromosome 5"/>
</dbReference>
<protein>
    <submittedName>
        <fullName evidence="2">Uncharacterized protein</fullName>
    </submittedName>
</protein>
<name>A0AAV7RFU5_PLEWA</name>
<organism evidence="2 3">
    <name type="scientific">Pleurodeles waltl</name>
    <name type="common">Iberian ribbed newt</name>
    <dbReference type="NCBI Taxonomy" id="8319"/>
    <lineage>
        <taxon>Eukaryota</taxon>
        <taxon>Metazoa</taxon>
        <taxon>Chordata</taxon>
        <taxon>Craniata</taxon>
        <taxon>Vertebrata</taxon>
        <taxon>Euteleostomi</taxon>
        <taxon>Amphibia</taxon>
        <taxon>Batrachia</taxon>
        <taxon>Caudata</taxon>
        <taxon>Salamandroidea</taxon>
        <taxon>Salamandridae</taxon>
        <taxon>Pleurodelinae</taxon>
        <taxon>Pleurodeles</taxon>
    </lineage>
</organism>
<comment type="caution">
    <text evidence="2">The sequence shown here is derived from an EMBL/GenBank/DDBJ whole genome shotgun (WGS) entry which is preliminary data.</text>
</comment>
<evidence type="ECO:0000256" key="1">
    <source>
        <dbReference type="SAM" id="MobiDB-lite"/>
    </source>
</evidence>
<gene>
    <name evidence="2" type="ORF">NDU88_004133</name>
</gene>
<evidence type="ECO:0000313" key="2">
    <source>
        <dbReference type="EMBL" id="KAJ1151351.1"/>
    </source>
</evidence>
<evidence type="ECO:0000313" key="3">
    <source>
        <dbReference type="Proteomes" id="UP001066276"/>
    </source>
</evidence>